<feature type="compositionally biased region" description="Basic and acidic residues" evidence="7">
    <location>
        <begin position="698"/>
        <end position="721"/>
    </location>
</feature>
<keyword evidence="3 6" id="KW-0238">DNA-binding</keyword>
<feature type="compositionally biased region" description="Basic and acidic residues" evidence="7">
    <location>
        <begin position="675"/>
        <end position="687"/>
    </location>
</feature>
<evidence type="ECO:0000259" key="8">
    <source>
        <dbReference type="PROSITE" id="PS50118"/>
    </source>
</evidence>
<feature type="domain" description="HMG box" evidence="8">
    <location>
        <begin position="43"/>
        <end position="111"/>
    </location>
</feature>
<comment type="caution">
    <text evidence="9">The sequence shown here is derived from an EMBL/GenBank/DDBJ whole genome shotgun (WGS) entry which is preliminary data.</text>
</comment>
<dbReference type="EMBL" id="JABSTV010001251">
    <property type="protein sequence ID" value="KAH7950868.1"/>
    <property type="molecule type" value="Genomic_DNA"/>
</dbReference>
<evidence type="ECO:0000256" key="2">
    <source>
        <dbReference type="ARBA" id="ARBA00023015"/>
    </source>
</evidence>
<feature type="compositionally biased region" description="Low complexity" evidence="7">
    <location>
        <begin position="312"/>
        <end position="336"/>
    </location>
</feature>
<dbReference type="Pfam" id="PF00505">
    <property type="entry name" value="HMG_box"/>
    <property type="match status" value="1"/>
</dbReference>
<dbReference type="InterPro" id="IPR052412">
    <property type="entry name" value="CC-Dev_Transcription_Reg"/>
</dbReference>
<keyword evidence="4" id="KW-0804">Transcription</keyword>
<evidence type="ECO:0000256" key="1">
    <source>
        <dbReference type="ARBA" id="ARBA00022553"/>
    </source>
</evidence>
<evidence type="ECO:0000256" key="6">
    <source>
        <dbReference type="PROSITE-ProRule" id="PRU00267"/>
    </source>
</evidence>
<dbReference type="VEuPathDB" id="VectorBase:RSAN_039673"/>
<feature type="compositionally biased region" description="Polar residues" evidence="7">
    <location>
        <begin position="558"/>
        <end position="571"/>
    </location>
</feature>
<evidence type="ECO:0000313" key="10">
    <source>
        <dbReference type="Proteomes" id="UP000821837"/>
    </source>
</evidence>
<feature type="region of interest" description="Disordered" evidence="7">
    <location>
        <begin position="543"/>
        <end position="770"/>
    </location>
</feature>
<gene>
    <name evidence="9" type="ORF">HPB52_003013</name>
</gene>
<dbReference type="SMART" id="SM00398">
    <property type="entry name" value="HMG"/>
    <property type="match status" value="1"/>
</dbReference>
<organism evidence="9 10">
    <name type="scientific">Rhipicephalus sanguineus</name>
    <name type="common">Brown dog tick</name>
    <name type="synonym">Ixodes sanguineus</name>
    <dbReference type="NCBI Taxonomy" id="34632"/>
    <lineage>
        <taxon>Eukaryota</taxon>
        <taxon>Metazoa</taxon>
        <taxon>Ecdysozoa</taxon>
        <taxon>Arthropoda</taxon>
        <taxon>Chelicerata</taxon>
        <taxon>Arachnida</taxon>
        <taxon>Acari</taxon>
        <taxon>Parasitiformes</taxon>
        <taxon>Ixodida</taxon>
        <taxon>Ixodoidea</taxon>
        <taxon>Ixodidae</taxon>
        <taxon>Rhipicephalinae</taxon>
        <taxon>Rhipicephalus</taxon>
        <taxon>Rhipicephalus</taxon>
    </lineage>
</organism>
<feature type="compositionally biased region" description="Polar residues" evidence="7">
    <location>
        <begin position="189"/>
        <end position="204"/>
    </location>
</feature>
<feature type="DNA-binding region" description="HMG box" evidence="6">
    <location>
        <begin position="43"/>
        <end position="111"/>
    </location>
</feature>
<feature type="region of interest" description="Disordered" evidence="7">
    <location>
        <begin position="118"/>
        <end position="272"/>
    </location>
</feature>
<keyword evidence="2" id="KW-0805">Transcription regulation</keyword>
<keyword evidence="10" id="KW-1185">Reference proteome</keyword>
<feature type="compositionally biased region" description="Pro residues" evidence="7">
    <location>
        <begin position="250"/>
        <end position="260"/>
    </location>
</feature>
<accession>A0A9D4PQ92</accession>
<dbReference type="PANTHER" id="PTHR13059:SF10">
    <property type="entry name" value="HMG BOX TRANSCRIPTION FACTOR BBX"/>
    <property type="match status" value="1"/>
</dbReference>
<name>A0A9D4PQ92_RHISA</name>
<dbReference type="PROSITE" id="PS50118">
    <property type="entry name" value="HMG_BOX_2"/>
    <property type="match status" value="1"/>
</dbReference>
<reference evidence="9" key="2">
    <citation type="submission" date="2021-09" db="EMBL/GenBank/DDBJ databases">
        <authorList>
            <person name="Jia N."/>
            <person name="Wang J."/>
            <person name="Shi W."/>
            <person name="Du L."/>
            <person name="Sun Y."/>
            <person name="Zhan W."/>
            <person name="Jiang J."/>
            <person name="Wang Q."/>
            <person name="Zhang B."/>
            <person name="Ji P."/>
            <person name="Sakyi L.B."/>
            <person name="Cui X."/>
            <person name="Yuan T."/>
            <person name="Jiang B."/>
            <person name="Yang W."/>
            <person name="Lam T.T.-Y."/>
            <person name="Chang Q."/>
            <person name="Ding S."/>
            <person name="Wang X."/>
            <person name="Zhu J."/>
            <person name="Ruan X."/>
            <person name="Zhao L."/>
            <person name="Wei J."/>
            <person name="Que T."/>
            <person name="Du C."/>
            <person name="Cheng J."/>
            <person name="Dai P."/>
            <person name="Han X."/>
            <person name="Huang E."/>
            <person name="Gao Y."/>
            <person name="Liu J."/>
            <person name="Shao H."/>
            <person name="Ye R."/>
            <person name="Li L."/>
            <person name="Wei W."/>
            <person name="Wang X."/>
            <person name="Wang C."/>
            <person name="Huo Q."/>
            <person name="Li W."/>
            <person name="Guo W."/>
            <person name="Chen H."/>
            <person name="Chen S."/>
            <person name="Zhou L."/>
            <person name="Zhou L."/>
            <person name="Ni X."/>
            <person name="Tian J."/>
            <person name="Zhou Y."/>
            <person name="Sheng Y."/>
            <person name="Liu T."/>
            <person name="Pan Y."/>
            <person name="Xia L."/>
            <person name="Li J."/>
            <person name="Zhao F."/>
            <person name="Cao W."/>
        </authorList>
    </citation>
    <scope>NUCLEOTIDE SEQUENCE</scope>
    <source>
        <strain evidence="9">Rsan-2018</strain>
        <tissue evidence="9">Larvae</tissue>
    </source>
</reference>
<dbReference type="PANTHER" id="PTHR13059">
    <property type="entry name" value="HMG-BOX TRANSCRIPTION FACTOR BBX"/>
    <property type="match status" value="1"/>
</dbReference>
<feature type="compositionally biased region" description="Polar residues" evidence="7">
    <location>
        <begin position="164"/>
        <end position="182"/>
    </location>
</feature>
<feature type="compositionally biased region" description="Polar residues" evidence="7">
    <location>
        <begin position="119"/>
        <end position="134"/>
    </location>
</feature>
<dbReference type="SUPFAM" id="SSF47095">
    <property type="entry name" value="HMG-box"/>
    <property type="match status" value="1"/>
</dbReference>
<dbReference type="Gene3D" id="1.10.30.10">
    <property type="entry name" value="High mobility group box domain"/>
    <property type="match status" value="1"/>
</dbReference>
<keyword evidence="1" id="KW-0597">Phosphoprotein</keyword>
<sequence>MVRSREAGPSSSAEALVVRDDVEEEGCCRGEEDWCGGAGGAGVRRPMNAFFLFCKRHRSVVRERYPHLENRAITKILGEWWASLEPHEKHTYTELAKQYKEAFMKANPDFKWCKMPTLPTRSPVTRTKGATTKGDTLRWSPEQTNCPRSDMPRVPTLTKDPLSISRQNNSSPVLQQQGSNSLDEPPTTKPMTESGGNAAEQSGAPNPTPPSNPQPVSCKPPKKRYLENLENGTYGGGNAGRIKESSSSPSPTPSPVPCAPPQRAASTDQQTNNACSALLELAEGCQGGKKPPTAGGRQKTGDLNTKSQDNGSSTLSSATTTTTTTSTSTSSNGSSSLCGGGNMPPAGYGPIPMFNVGAANRFIDQAFSQPTTASSKSVSPPPPFTALSTSSTSTPPTISSSVTGLDSGGGSGSAAANARERERERERFFNVSSALSLAQSLNRGDEEQPLNLCKERPMTTIKTCQQDIINHIIDKFLCGPSNVEPLDGTVFSAHGSARHPDDSPAVPAVVAAAVPGTVPTPNAGLYRGGADEEVYDVQKKVAAGSHKSGVRRKGLAGSSPSKRARVNTSSAGDEDGGSSPERARKSQRSCKGQRYQALVSEGVLPGSKERKGLVRKSDEEGDDEPSRLGGAGRREDGAKMPRKNSGSFNLDAQIAALPKCSMESFTRRKNKKKIGRPEDEGRDDRPSSDAAEPGGMDPDFRTSLARDSKADDSGTESDHAGASESTEENGVREWHSGEEEEMEEAGRTSPKKDKRKRRKGALMEEDFPSSLATLADIALSQKEKMQE</sequence>
<evidence type="ECO:0000256" key="4">
    <source>
        <dbReference type="ARBA" id="ARBA00023163"/>
    </source>
</evidence>
<dbReference type="AlphaFoldDB" id="A0A9D4PQ92"/>
<evidence type="ECO:0000256" key="3">
    <source>
        <dbReference type="ARBA" id="ARBA00023125"/>
    </source>
</evidence>
<dbReference type="Proteomes" id="UP000821837">
    <property type="component" value="Chromosome 5"/>
</dbReference>
<evidence type="ECO:0000256" key="7">
    <source>
        <dbReference type="SAM" id="MobiDB-lite"/>
    </source>
</evidence>
<protein>
    <recommendedName>
        <fullName evidence="8">HMG box domain-containing protein</fullName>
    </recommendedName>
</protein>
<dbReference type="CDD" id="cd21989">
    <property type="entry name" value="HMG-box_HBP2"/>
    <property type="match status" value="1"/>
</dbReference>
<keyword evidence="5 6" id="KW-0539">Nucleus</keyword>
<reference evidence="9" key="1">
    <citation type="journal article" date="2020" name="Cell">
        <title>Large-Scale Comparative Analyses of Tick Genomes Elucidate Their Genetic Diversity and Vector Capacities.</title>
        <authorList>
            <consortium name="Tick Genome and Microbiome Consortium (TIGMIC)"/>
            <person name="Jia N."/>
            <person name="Wang J."/>
            <person name="Shi W."/>
            <person name="Du L."/>
            <person name="Sun Y."/>
            <person name="Zhan W."/>
            <person name="Jiang J.F."/>
            <person name="Wang Q."/>
            <person name="Zhang B."/>
            <person name="Ji P."/>
            <person name="Bell-Sakyi L."/>
            <person name="Cui X.M."/>
            <person name="Yuan T.T."/>
            <person name="Jiang B.G."/>
            <person name="Yang W.F."/>
            <person name="Lam T.T."/>
            <person name="Chang Q.C."/>
            <person name="Ding S.J."/>
            <person name="Wang X.J."/>
            <person name="Zhu J.G."/>
            <person name="Ruan X.D."/>
            <person name="Zhao L."/>
            <person name="Wei J.T."/>
            <person name="Ye R.Z."/>
            <person name="Que T.C."/>
            <person name="Du C.H."/>
            <person name="Zhou Y.H."/>
            <person name="Cheng J.X."/>
            <person name="Dai P.F."/>
            <person name="Guo W.B."/>
            <person name="Han X.H."/>
            <person name="Huang E.J."/>
            <person name="Li L.F."/>
            <person name="Wei W."/>
            <person name="Gao Y.C."/>
            <person name="Liu J.Z."/>
            <person name="Shao H.Z."/>
            <person name="Wang X."/>
            <person name="Wang C.C."/>
            <person name="Yang T.C."/>
            <person name="Huo Q.B."/>
            <person name="Li W."/>
            <person name="Chen H.Y."/>
            <person name="Chen S.E."/>
            <person name="Zhou L.G."/>
            <person name="Ni X.B."/>
            <person name="Tian J.H."/>
            <person name="Sheng Y."/>
            <person name="Liu T."/>
            <person name="Pan Y.S."/>
            <person name="Xia L.Y."/>
            <person name="Li J."/>
            <person name="Zhao F."/>
            <person name="Cao W.C."/>
        </authorList>
    </citation>
    <scope>NUCLEOTIDE SEQUENCE</scope>
    <source>
        <strain evidence="9">Rsan-2018</strain>
    </source>
</reference>
<proteinExistence type="predicted"/>
<dbReference type="GO" id="GO:0000977">
    <property type="term" value="F:RNA polymerase II transcription regulatory region sequence-specific DNA binding"/>
    <property type="evidence" value="ECO:0007669"/>
    <property type="project" value="TreeGrafter"/>
</dbReference>
<dbReference type="GO" id="GO:0005634">
    <property type="term" value="C:nucleus"/>
    <property type="evidence" value="ECO:0007669"/>
    <property type="project" value="UniProtKB-UniRule"/>
</dbReference>
<feature type="compositionally biased region" description="Polar residues" evidence="7">
    <location>
        <begin position="301"/>
        <end position="311"/>
    </location>
</feature>
<feature type="region of interest" description="Disordered" evidence="7">
    <location>
        <begin position="371"/>
        <end position="425"/>
    </location>
</feature>
<feature type="region of interest" description="Disordered" evidence="7">
    <location>
        <begin position="285"/>
        <end position="354"/>
    </location>
</feature>
<feature type="compositionally biased region" description="Basic and acidic residues" evidence="7">
    <location>
        <begin position="607"/>
        <end position="618"/>
    </location>
</feature>
<dbReference type="GO" id="GO:0000981">
    <property type="term" value="F:DNA-binding transcription factor activity, RNA polymerase II-specific"/>
    <property type="evidence" value="ECO:0007669"/>
    <property type="project" value="TreeGrafter"/>
</dbReference>
<dbReference type="InterPro" id="IPR009071">
    <property type="entry name" value="HMG_box_dom"/>
</dbReference>
<dbReference type="InterPro" id="IPR036910">
    <property type="entry name" value="HMG_box_dom_sf"/>
</dbReference>
<evidence type="ECO:0000313" key="9">
    <source>
        <dbReference type="EMBL" id="KAH7950868.1"/>
    </source>
</evidence>
<dbReference type="InterPro" id="IPR049523">
    <property type="entry name" value="BBX_HMG-box"/>
</dbReference>
<feature type="compositionally biased region" description="Low complexity" evidence="7">
    <location>
        <begin position="385"/>
        <end position="403"/>
    </location>
</feature>
<evidence type="ECO:0000256" key="5">
    <source>
        <dbReference type="ARBA" id="ARBA00023242"/>
    </source>
</evidence>